<dbReference type="EMBL" id="HBIO01018580">
    <property type="protein sequence ID" value="CAE0469419.1"/>
    <property type="molecule type" value="Transcribed_RNA"/>
</dbReference>
<evidence type="ECO:0000256" key="1">
    <source>
        <dbReference type="SAM" id="MobiDB-lite"/>
    </source>
</evidence>
<accession>A0A7S3Q8I4</accession>
<sequence>MAIVGYPHKSRKRQLNKYVRRRDLSRPMYLIVGTVIILYLRHTLVSLLVDDDTNSIKSTFDIQVYHLDTDGISMSSKSNSDPGIMAYPYPSHLDPVDTKFVHPHGFESIDETHKKGLLHVGSWIAILDTSLNTDDPRILLLKRGPHLVTCPNTWGLVGEHAYRNEEPLDTVTRGLEEELGMEFSQHVRDYGHIQNMTEFPVYYERTYGAENENGGRIDRQITYLWLVEINTDSYGDDMTETEEEEKITTAADTDADADASAPGDADNSFKSGNSDIMDMETSSQRNDASASANANAIEVASSSSSSETTPDHLLHLDDEVSDHVWIKLSEMEKWIREDNDVLIGNERKFCHSTLVSLMHLVLERLKLMGKMVRSDDGSSSSSSIRSSSSMGDGDGEGEGNSAVDILI</sequence>
<evidence type="ECO:0000313" key="3">
    <source>
        <dbReference type="EMBL" id="CAE0469419.1"/>
    </source>
</evidence>
<dbReference type="InterPro" id="IPR000086">
    <property type="entry name" value="NUDIX_hydrolase_dom"/>
</dbReference>
<dbReference type="InterPro" id="IPR015797">
    <property type="entry name" value="NUDIX_hydrolase-like_dom_sf"/>
</dbReference>
<proteinExistence type="predicted"/>
<feature type="compositionally biased region" description="Low complexity" evidence="1">
    <location>
        <begin position="377"/>
        <end position="391"/>
    </location>
</feature>
<feature type="compositionally biased region" description="Low complexity" evidence="1">
    <location>
        <begin position="248"/>
        <end position="266"/>
    </location>
</feature>
<dbReference type="Gene3D" id="3.90.79.10">
    <property type="entry name" value="Nucleoside Triphosphate Pyrophosphohydrolase"/>
    <property type="match status" value="1"/>
</dbReference>
<feature type="compositionally biased region" description="Low complexity" evidence="1">
    <location>
        <begin position="282"/>
        <end position="306"/>
    </location>
</feature>
<feature type="region of interest" description="Disordered" evidence="1">
    <location>
        <begin position="372"/>
        <end position="407"/>
    </location>
</feature>
<organism evidence="3">
    <name type="scientific">Chaetoceros debilis</name>
    <dbReference type="NCBI Taxonomy" id="122233"/>
    <lineage>
        <taxon>Eukaryota</taxon>
        <taxon>Sar</taxon>
        <taxon>Stramenopiles</taxon>
        <taxon>Ochrophyta</taxon>
        <taxon>Bacillariophyta</taxon>
        <taxon>Coscinodiscophyceae</taxon>
        <taxon>Chaetocerotophycidae</taxon>
        <taxon>Chaetocerotales</taxon>
        <taxon>Chaetocerotaceae</taxon>
        <taxon>Chaetoceros</taxon>
    </lineage>
</organism>
<dbReference type="SUPFAM" id="SSF55811">
    <property type="entry name" value="Nudix"/>
    <property type="match status" value="1"/>
</dbReference>
<feature type="domain" description="Nudix hydrolase" evidence="2">
    <location>
        <begin position="117"/>
        <end position="270"/>
    </location>
</feature>
<dbReference type="AlphaFoldDB" id="A0A7S3Q8I4"/>
<dbReference type="Pfam" id="PF00293">
    <property type="entry name" value="NUDIX"/>
    <property type="match status" value="1"/>
</dbReference>
<dbReference type="PROSITE" id="PS51462">
    <property type="entry name" value="NUDIX"/>
    <property type="match status" value="1"/>
</dbReference>
<evidence type="ECO:0000259" key="2">
    <source>
        <dbReference type="PROSITE" id="PS51462"/>
    </source>
</evidence>
<protein>
    <recommendedName>
        <fullName evidence="2">Nudix hydrolase domain-containing protein</fullName>
    </recommendedName>
</protein>
<reference evidence="3" key="1">
    <citation type="submission" date="2021-01" db="EMBL/GenBank/DDBJ databases">
        <authorList>
            <person name="Corre E."/>
            <person name="Pelletier E."/>
            <person name="Niang G."/>
            <person name="Scheremetjew M."/>
            <person name="Finn R."/>
            <person name="Kale V."/>
            <person name="Holt S."/>
            <person name="Cochrane G."/>
            <person name="Meng A."/>
            <person name="Brown T."/>
            <person name="Cohen L."/>
        </authorList>
    </citation>
    <scope>NUCLEOTIDE SEQUENCE</scope>
    <source>
        <strain evidence="3">MM31A-1</strain>
    </source>
</reference>
<feature type="region of interest" description="Disordered" evidence="1">
    <location>
        <begin position="235"/>
        <end position="311"/>
    </location>
</feature>
<gene>
    <name evidence="3" type="ORF">CDEB00056_LOCUS14272</name>
</gene>
<name>A0A7S3Q8I4_9STRA</name>
<feature type="compositionally biased region" description="Acidic residues" evidence="1">
    <location>
        <begin position="235"/>
        <end position="245"/>
    </location>
</feature>